<feature type="compositionally biased region" description="Basic and acidic residues" evidence="1">
    <location>
        <begin position="657"/>
        <end position="670"/>
    </location>
</feature>
<feature type="compositionally biased region" description="Polar residues" evidence="1">
    <location>
        <begin position="308"/>
        <end position="328"/>
    </location>
</feature>
<feature type="compositionally biased region" description="Low complexity" evidence="1">
    <location>
        <begin position="83"/>
        <end position="93"/>
    </location>
</feature>
<evidence type="ECO:0000313" key="2">
    <source>
        <dbReference type="EMBL" id="KAF1920397.1"/>
    </source>
</evidence>
<feature type="region of interest" description="Disordered" evidence="1">
    <location>
        <begin position="977"/>
        <end position="1008"/>
    </location>
</feature>
<feature type="compositionally biased region" description="Gly residues" evidence="1">
    <location>
        <begin position="61"/>
        <end position="70"/>
    </location>
</feature>
<feature type="region of interest" description="Disordered" evidence="1">
    <location>
        <begin position="1370"/>
        <end position="1405"/>
    </location>
</feature>
<feature type="region of interest" description="Disordered" evidence="1">
    <location>
        <begin position="399"/>
        <end position="429"/>
    </location>
</feature>
<feature type="compositionally biased region" description="Polar residues" evidence="1">
    <location>
        <begin position="18"/>
        <end position="31"/>
    </location>
</feature>
<evidence type="ECO:0000313" key="3">
    <source>
        <dbReference type="Proteomes" id="UP000800096"/>
    </source>
</evidence>
<feature type="region of interest" description="Disordered" evidence="1">
    <location>
        <begin position="306"/>
        <end position="342"/>
    </location>
</feature>
<feature type="compositionally biased region" description="Polar residues" evidence="1">
    <location>
        <begin position="406"/>
        <end position="421"/>
    </location>
</feature>
<feature type="region of interest" description="Disordered" evidence="1">
    <location>
        <begin position="1"/>
        <end position="194"/>
    </location>
</feature>
<feature type="compositionally biased region" description="Polar residues" evidence="1">
    <location>
        <begin position="44"/>
        <end position="59"/>
    </location>
</feature>
<feature type="compositionally biased region" description="Polar residues" evidence="1">
    <location>
        <begin position="1370"/>
        <end position="1386"/>
    </location>
</feature>
<feature type="compositionally biased region" description="Polar residues" evidence="1">
    <location>
        <begin position="607"/>
        <end position="619"/>
    </location>
</feature>
<feature type="compositionally biased region" description="Low complexity" evidence="1">
    <location>
        <begin position="736"/>
        <end position="749"/>
    </location>
</feature>
<feature type="compositionally biased region" description="Basic and acidic residues" evidence="1">
    <location>
        <begin position="803"/>
        <end position="823"/>
    </location>
</feature>
<accession>A0A6A5R2U7</accession>
<keyword evidence="3" id="KW-1185">Reference proteome</keyword>
<feature type="region of interest" description="Disordered" evidence="1">
    <location>
        <begin position="465"/>
        <end position="508"/>
    </location>
</feature>
<reference evidence="2" key="1">
    <citation type="journal article" date="2020" name="Stud. Mycol.">
        <title>101 Dothideomycetes genomes: a test case for predicting lifestyles and emergence of pathogens.</title>
        <authorList>
            <person name="Haridas S."/>
            <person name="Albert R."/>
            <person name="Binder M."/>
            <person name="Bloem J."/>
            <person name="Labutti K."/>
            <person name="Salamov A."/>
            <person name="Andreopoulos B."/>
            <person name="Baker S."/>
            <person name="Barry K."/>
            <person name="Bills G."/>
            <person name="Bluhm B."/>
            <person name="Cannon C."/>
            <person name="Castanera R."/>
            <person name="Culley D."/>
            <person name="Daum C."/>
            <person name="Ezra D."/>
            <person name="Gonzalez J."/>
            <person name="Henrissat B."/>
            <person name="Kuo A."/>
            <person name="Liang C."/>
            <person name="Lipzen A."/>
            <person name="Lutzoni F."/>
            <person name="Magnuson J."/>
            <person name="Mondo S."/>
            <person name="Nolan M."/>
            <person name="Ohm R."/>
            <person name="Pangilinan J."/>
            <person name="Park H.-J."/>
            <person name="Ramirez L."/>
            <person name="Alfaro M."/>
            <person name="Sun H."/>
            <person name="Tritt A."/>
            <person name="Yoshinaga Y."/>
            <person name="Zwiers L.-H."/>
            <person name="Turgeon B."/>
            <person name="Goodwin S."/>
            <person name="Spatafora J."/>
            <person name="Crous P."/>
            <person name="Grigoriev I."/>
        </authorList>
    </citation>
    <scope>NUCLEOTIDE SEQUENCE</scope>
    <source>
        <strain evidence="2">HMLAC05119</strain>
    </source>
</reference>
<dbReference type="Proteomes" id="UP000800096">
    <property type="component" value="Unassembled WGS sequence"/>
</dbReference>
<feature type="region of interest" description="Disordered" evidence="1">
    <location>
        <begin position="1254"/>
        <end position="1306"/>
    </location>
</feature>
<feature type="region of interest" description="Disordered" evidence="1">
    <location>
        <begin position="1191"/>
        <end position="1210"/>
    </location>
</feature>
<feature type="compositionally biased region" description="Low complexity" evidence="1">
    <location>
        <begin position="1273"/>
        <end position="1289"/>
    </location>
</feature>
<proteinExistence type="predicted"/>
<feature type="region of interest" description="Disordered" evidence="1">
    <location>
        <begin position="535"/>
        <end position="568"/>
    </location>
</feature>
<feature type="compositionally biased region" description="Basic and acidic residues" evidence="1">
    <location>
        <begin position="467"/>
        <end position="481"/>
    </location>
</feature>
<feature type="compositionally biased region" description="Polar residues" evidence="1">
    <location>
        <begin position="94"/>
        <end position="114"/>
    </location>
</feature>
<feature type="region of interest" description="Disordered" evidence="1">
    <location>
        <begin position="787"/>
        <end position="823"/>
    </location>
</feature>
<dbReference type="EMBL" id="ML979132">
    <property type="protein sequence ID" value="KAF1920397.1"/>
    <property type="molecule type" value="Genomic_DNA"/>
</dbReference>
<gene>
    <name evidence="2" type="ORF">BDU57DRAFT_437202</name>
</gene>
<protein>
    <submittedName>
        <fullName evidence="2">Uncharacterized protein</fullName>
    </submittedName>
</protein>
<sequence>MLSSRDPNGLRSGRDSRASNLSSMSRATNNAPGEAGGSAPKDPLSSTGVLSMLRTSTEMGNLGGTLGDGIGQAPRASQRRGASSRLSTASSMSNQSGYANSRIHQQRPPSSSGARHSMTHESRPSMPQHIADMLSPTMVNIPGSSPLVPVLRRDERHSNRSLSITNAMPHPERRLSNNRSLTSLRNEEADQRPRSPLAYPTRLRHAGYGSASSTWSDPPGTYPRRAQTPISQGPASYHGHVRRRLPSDASLGHQERGASRMLRCPSRAPSPAYYQMPNGDIPPVPPLPQHYHQYHPALEQTRMLHRSVQGSGSSGSTNLRTDSDTPSSDPALPPTPRDGMSMNMLGQPPINRMMRGINPRSNPMYYDYTEQFDAEDFVEPGTEPVPTGFVRQIKTVAEEPDDIVPPSSTGASSVNQNSNVRPSEGREIAELEASPVGRRITRELVQSRLEMTSTTGGLTSLASSAVVKDKAKPDNTHDCRDQSSTGCIADETSGSAMLPTGRSDNRHSILSQTGSSVLESSTLEFAVKCSIPAMTETSPGQQLGTNSVTESASPSSPEKNTDDGMSELIGGYQHTESKQEGEIVQQSEALRKNESDLGIPLERPSRHVQNSSDEQSFKSCTDVPEPVSPGSGNIQQSRPKEKVGCTSPAPQPSIEDADARSVRTGKDIKTPSRAKSMPLSQLPLAVQDAGVQPAGSAAGMPLSSPRRATLKTVSTSLSMSFTNKFRKSSKASIKETSVSTTDSSSTLGTPQQLPQVPPRDSSASLEAQRHTGVSKFLMFRGMAARLPKGKKTAPVVDTGPRNSIEDTTSRPVHQDRGSSRSIDQLRRAPNVVRTFDTAPTNQDIVAQNHVPTAPGEHSTPTHDLREDTTTDLRLSGYRYNPPQRYLHDLKEDSHEDSSLNTSASNLRTSHFRFPLGSGLGMRTSADDAMAILGKSSMGSRRGSVLEEVLNLPSLDFSHGNLFDRFKDALVDARFSRSSGRTQFGSPDAEEGLPRQCNSGERDCRQSPGSVKGVVEVEGDQELTGATNAARLERTRSPKLLMEELERMRIPSVAQLTQRFTELLPSLSLAENREPGGADGHGEFPEEEEMMEHALEEIHHVHPPSQKRSSARLRPMRGASGLVIMEDDVFEEIVSKERSGKVSGEQCVQELEFGMGRGEAGPRAKEKGKATTHTPVRQLSVVAELQTPSPAVLRPEHHTSNDRFTRRSVESALSLTRSPRSFVSTPAATDTRPWNFDKNYPWATSTKPLVDISLPPPAAVRQSPRAGPSHLRNTFSDATTSTFASSRTPTTSPPGDASGSNTHRQPRISIFGRSGDQAHAVGERYPTSALNPPTAIFRDHLSTCDTSDDDDFTTTRKANKLTLRKRFSSAARSNTLTHTTPRATRSKANPAELASPASVHESSTSTLQDRIGEARAFTSNRHTFRDAEGMRISAYHRHRIVDSIKRWWHKGGRLIRTISRRNSNHRNHDVHSARD</sequence>
<dbReference type="OrthoDB" id="3922633at2759"/>
<feature type="compositionally biased region" description="Polar residues" evidence="1">
    <location>
        <begin position="535"/>
        <end position="558"/>
    </location>
</feature>
<name>A0A6A5R2U7_AMPQU</name>
<feature type="compositionally biased region" description="Basic and acidic residues" evidence="1">
    <location>
        <begin position="1193"/>
        <end position="1208"/>
    </location>
</feature>
<feature type="region of interest" description="Disordered" evidence="1">
    <location>
        <begin position="724"/>
        <end position="768"/>
    </location>
</feature>
<organism evidence="2 3">
    <name type="scientific">Ampelomyces quisqualis</name>
    <name type="common">Powdery mildew agent</name>
    <dbReference type="NCBI Taxonomy" id="50730"/>
    <lineage>
        <taxon>Eukaryota</taxon>
        <taxon>Fungi</taxon>
        <taxon>Dikarya</taxon>
        <taxon>Ascomycota</taxon>
        <taxon>Pezizomycotina</taxon>
        <taxon>Dothideomycetes</taxon>
        <taxon>Pleosporomycetidae</taxon>
        <taxon>Pleosporales</taxon>
        <taxon>Pleosporineae</taxon>
        <taxon>Phaeosphaeriaceae</taxon>
        <taxon>Ampelomyces</taxon>
    </lineage>
</organism>
<feature type="region of interest" description="Disordered" evidence="1">
    <location>
        <begin position="596"/>
        <end position="677"/>
    </location>
</feature>
<evidence type="ECO:0000256" key="1">
    <source>
        <dbReference type="SAM" id="MobiDB-lite"/>
    </source>
</evidence>